<sequence length="89" mass="10522">MVCESIIADGHTNLHVFDRVSLTGQRYRVEIFASYVRFFYGAYGTNFIFMDDNSRSFRTQVVNEYFQSEGIKRLEWPAMFPDLNLIEHI</sequence>
<dbReference type="EMBL" id="BMAU01021343">
    <property type="protein sequence ID" value="GFY17066.1"/>
    <property type="molecule type" value="Genomic_DNA"/>
</dbReference>
<dbReference type="InterPro" id="IPR036397">
    <property type="entry name" value="RNaseH_sf"/>
</dbReference>
<proteinExistence type="predicted"/>
<name>A0A8X6SP77_TRICX</name>
<evidence type="ECO:0000313" key="2">
    <source>
        <dbReference type="Proteomes" id="UP000887159"/>
    </source>
</evidence>
<comment type="caution">
    <text evidence="1">The sequence shown here is derived from an EMBL/GenBank/DDBJ whole genome shotgun (WGS) entry which is preliminary data.</text>
</comment>
<dbReference type="Gene3D" id="3.30.420.10">
    <property type="entry name" value="Ribonuclease H-like superfamily/Ribonuclease H"/>
    <property type="match status" value="1"/>
</dbReference>
<dbReference type="GO" id="GO:0003676">
    <property type="term" value="F:nucleic acid binding"/>
    <property type="evidence" value="ECO:0007669"/>
    <property type="project" value="InterPro"/>
</dbReference>
<gene>
    <name evidence="1" type="primary">TCB2_243</name>
    <name evidence="1" type="ORF">TNCV_1088421</name>
</gene>
<evidence type="ECO:0000313" key="1">
    <source>
        <dbReference type="EMBL" id="GFY17066.1"/>
    </source>
</evidence>
<reference evidence="1" key="1">
    <citation type="submission" date="2020-08" db="EMBL/GenBank/DDBJ databases">
        <title>Multicomponent nature underlies the extraordinary mechanical properties of spider dragline silk.</title>
        <authorList>
            <person name="Kono N."/>
            <person name="Nakamura H."/>
            <person name="Mori M."/>
            <person name="Yoshida Y."/>
            <person name="Ohtoshi R."/>
            <person name="Malay A.D."/>
            <person name="Moran D.A.P."/>
            <person name="Tomita M."/>
            <person name="Numata K."/>
            <person name="Arakawa K."/>
        </authorList>
    </citation>
    <scope>NUCLEOTIDE SEQUENCE</scope>
</reference>
<protein>
    <submittedName>
        <fullName evidence="1">Transposable element Tcb2 transposase</fullName>
    </submittedName>
</protein>
<keyword evidence="2" id="KW-1185">Reference proteome</keyword>
<organism evidence="1 2">
    <name type="scientific">Trichonephila clavipes</name>
    <name type="common">Golden silk orbweaver</name>
    <name type="synonym">Nephila clavipes</name>
    <dbReference type="NCBI Taxonomy" id="2585209"/>
    <lineage>
        <taxon>Eukaryota</taxon>
        <taxon>Metazoa</taxon>
        <taxon>Ecdysozoa</taxon>
        <taxon>Arthropoda</taxon>
        <taxon>Chelicerata</taxon>
        <taxon>Arachnida</taxon>
        <taxon>Araneae</taxon>
        <taxon>Araneomorphae</taxon>
        <taxon>Entelegynae</taxon>
        <taxon>Araneoidea</taxon>
        <taxon>Nephilidae</taxon>
        <taxon>Trichonephila</taxon>
    </lineage>
</organism>
<accession>A0A8X6SP77</accession>
<dbReference type="AlphaFoldDB" id="A0A8X6SP77"/>
<dbReference type="Proteomes" id="UP000887159">
    <property type="component" value="Unassembled WGS sequence"/>
</dbReference>